<gene>
    <name evidence="2" type="ORF">KC01_LOCUS13474</name>
</gene>
<sequence>MQLPFELAFLTTTEKRALGVSAPRRATVLLRPALREDKSAPSGSSTHRQDRGSSSISPVQEQEWVNDEEKAGDQEEVVISERAAGKQKGVFHGCSGFGLMFDRVCVCESIL</sequence>
<organism evidence="2 3">
    <name type="scientific">Knipowitschia caucasica</name>
    <name type="common">Caucasian dwarf goby</name>
    <name type="synonym">Pomatoschistus caucasicus</name>
    <dbReference type="NCBI Taxonomy" id="637954"/>
    <lineage>
        <taxon>Eukaryota</taxon>
        <taxon>Metazoa</taxon>
        <taxon>Chordata</taxon>
        <taxon>Craniata</taxon>
        <taxon>Vertebrata</taxon>
        <taxon>Euteleostomi</taxon>
        <taxon>Actinopterygii</taxon>
        <taxon>Neopterygii</taxon>
        <taxon>Teleostei</taxon>
        <taxon>Neoteleostei</taxon>
        <taxon>Acanthomorphata</taxon>
        <taxon>Gobiaria</taxon>
        <taxon>Gobiiformes</taxon>
        <taxon>Gobioidei</taxon>
        <taxon>Gobiidae</taxon>
        <taxon>Gobiinae</taxon>
        <taxon>Knipowitschia</taxon>
    </lineage>
</organism>
<feature type="compositionally biased region" description="Polar residues" evidence="1">
    <location>
        <begin position="41"/>
        <end position="60"/>
    </location>
</feature>
<accession>A0AAV2K547</accession>
<evidence type="ECO:0000313" key="2">
    <source>
        <dbReference type="EMBL" id="CAL1582949.1"/>
    </source>
</evidence>
<evidence type="ECO:0000256" key="1">
    <source>
        <dbReference type="SAM" id="MobiDB-lite"/>
    </source>
</evidence>
<dbReference type="EMBL" id="OZ035837">
    <property type="protein sequence ID" value="CAL1582949.1"/>
    <property type="molecule type" value="Genomic_DNA"/>
</dbReference>
<dbReference type="AlphaFoldDB" id="A0AAV2K547"/>
<keyword evidence="3" id="KW-1185">Reference proteome</keyword>
<proteinExistence type="predicted"/>
<feature type="region of interest" description="Disordered" evidence="1">
    <location>
        <begin position="31"/>
        <end position="76"/>
    </location>
</feature>
<evidence type="ECO:0000313" key="3">
    <source>
        <dbReference type="Proteomes" id="UP001497482"/>
    </source>
</evidence>
<dbReference type="Proteomes" id="UP001497482">
    <property type="component" value="Chromosome 15"/>
</dbReference>
<protein>
    <submittedName>
        <fullName evidence="2">Uncharacterized protein</fullName>
    </submittedName>
</protein>
<name>A0AAV2K547_KNICA</name>
<reference evidence="2 3" key="1">
    <citation type="submission" date="2024-04" db="EMBL/GenBank/DDBJ databases">
        <authorList>
            <person name="Waldvogel A.-M."/>
            <person name="Schoenle A."/>
        </authorList>
    </citation>
    <scope>NUCLEOTIDE SEQUENCE [LARGE SCALE GENOMIC DNA]</scope>
</reference>